<evidence type="ECO:0000259" key="1">
    <source>
        <dbReference type="Pfam" id="PF19192"/>
    </source>
</evidence>
<dbReference type="EMBL" id="CP056775">
    <property type="protein sequence ID" value="QRR02621.1"/>
    <property type="molecule type" value="Genomic_DNA"/>
</dbReference>
<gene>
    <name evidence="2" type="ORF">HWI92_17730</name>
</gene>
<reference evidence="2 3" key="1">
    <citation type="submission" date="2020-06" db="EMBL/GenBank/DDBJ databases">
        <title>Dyadobacter sandarakinus sp. nov., isolated from the soil of the Arctic Yellow River Station.</title>
        <authorList>
            <person name="Zhang Y."/>
            <person name="Peng F."/>
        </authorList>
    </citation>
    <scope>NUCLEOTIDE SEQUENCE [LARGE SCALE GENOMIC DNA]</scope>
    <source>
        <strain evidence="2 3">Q3-56</strain>
    </source>
</reference>
<name>A0ABX7I944_9BACT</name>
<evidence type="ECO:0000313" key="3">
    <source>
        <dbReference type="Proteomes" id="UP000612680"/>
    </source>
</evidence>
<protein>
    <recommendedName>
        <fullName evidence="1">Response receiver domain-containing protein</fullName>
    </recommendedName>
</protein>
<organism evidence="2 3">
    <name type="scientific">Dyadobacter sandarakinus</name>
    <dbReference type="NCBI Taxonomy" id="2747268"/>
    <lineage>
        <taxon>Bacteria</taxon>
        <taxon>Pseudomonadati</taxon>
        <taxon>Bacteroidota</taxon>
        <taxon>Cytophagia</taxon>
        <taxon>Cytophagales</taxon>
        <taxon>Spirosomataceae</taxon>
        <taxon>Dyadobacter</taxon>
    </lineage>
</organism>
<dbReference type="InterPro" id="IPR043834">
    <property type="entry name" value="REC"/>
</dbReference>
<proteinExistence type="predicted"/>
<dbReference type="Proteomes" id="UP000612680">
    <property type="component" value="Chromosome"/>
</dbReference>
<dbReference type="Pfam" id="PF19192">
    <property type="entry name" value="Response_reg_2"/>
    <property type="match status" value="1"/>
</dbReference>
<sequence>MPQDYVNDSIEIADKFIKTICFVDDQPIFNNVEDPVNEDIDHRLNANVITKAFAPSGKSCSFYQYQKPEEEDDIINLANSSDVNVLDWRIILQDENPLDGHAIAAEEDNEVDVAEKESRGRYALQLIEKILQRNEYSSPKLILILTAESDIDAIYDPIKEKLTQLGISFESNDTDLSFQNKNFRISIYFKESPQNRHLSEEVRQKTVALVDLPSIVNREFAKLTDGLVLGTALQCISMVRAKTFLLLGSYNKELDPAYLTHKALLPDPKDAEDLLIDIIGSDIKSILKSSEITTKLRDNILPNYIDHTYNQDNYPFVFDDADKIPEIGINPEISKPVLKSVIQNGIEQTFLKNTHPIDQVIYFKKYCHKNLISTFEANAEKATASNIQFAVLTTIKPQYQVSQYYLTQGTVLKEEGNRGNYWLCMQPKCDSVRISTNKRAFLLLKLNIGDISDFQIVINHADPIYLKVKYEVYNSKLVEFKSDGQGNVSSFVEAGIIKFRKGDNLNMVWLAELKSDVAQSISNIFSSQLSRVGYNPSEWLRRSS</sequence>
<accession>A0ABX7I944</accession>
<dbReference type="RefSeq" id="WP_204657757.1">
    <property type="nucleotide sequence ID" value="NZ_CP056775.1"/>
</dbReference>
<keyword evidence="3" id="KW-1185">Reference proteome</keyword>
<evidence type="ECO:0000313" key="2">
    <source>
        <dbReference type="EMBL" id="QRR02621.1"/>
    </source>
</evidence>
<feature type="domain" description="Response receiver" evidence="1">
    <location>
        <begin position="16"/>
        <end position="192"/>
    </location>
</feature>